<name>A0A830ESS6_9EURY</name>
<protein>
    <submittedName>
        <fullName evidence="2">Uncharacterized protein</fullName>
    </submittedName>
</protein>
<dbReference type="RefSeq" id="WP_188878920.1">
    <property type="nucleotide sequence ID" value="NZ_BMPF01000001.1"/>
</dbReference>
<proteinExistence type="predicted"/>
<feature type="compositionally biased region" description="Low complexity" evidence="1">
    <location>
        <begin position="55"/>
        <end position="73"/>
    </location>
</feature>
<dbReference type="EMBL" id="BMPF01000001">
    <property type="protein sequence ID" value="GGL25936.1"/>
    <property type="molecule type" value="Genomic_DNA"/>
</dbReference>
<gene>
    <name evidence="2" type="ORF">GCM10009037_06940</name>
</gene>
<evidence type="ECO:0000313" key="3">
    <source>
        <dbReference type="Proteomes" id="UP000628840"/>
    </source>
</evidence>
<organism evidence="2 3">
    <name type="scientific">Halarchaeum grantii</name>
    <dbReference type="NCBI Taxonomy" id="1193105"/>
    <lineage>
        <taxon>Archaea</taxon>
        <taxon>Methanobacteriati</taxon>
        <taxon>Methanobacteriota</taxon>
        <taxon>Stenosarchaea group</taxon>
        <taxon>Halobacteria</taxon>
        <taxon>Halobacteriales</taxon>
        <taxon>Halobacteriaceae</taxon>
    </lineage>
</organism>
<dbReference type="Proteomes" id="UP000628840">
    <property type="component" value="Unassembled WGS sequence"/>
</dbReference>
<feature type="region of interest" description="Disordered" evidence="1">
    <location>
        <begin position="46"/>
        <end position="82"/>
    </location>
</feature>
<dbReference type="AlphaFoldDB" id="A0A830ESS6"/>
<comment type="caution">
    <text evidence="2">The sequence shown here is derived from an EMBL/GenBank/DDBJ whole genome shotgun (WGS) entry which is preliminary data.</text>
</comment>
<keyword evidence="3" id="KW-1185">Reference proteome</keyword>
<evidence type="ECO:0000256" key="1">
    <source>
        <dbReference type="SAM" id="MobiDB-lite"/>
    </source>
</evidence>
<accession>A0A830ESS6</accession>
<evidence type="ECO:0000313" key="2">
    <source>
        <dbReference type="EMBL" id="GGL25936.1"/>
    </source>
</evidence>
<sequence>MKPRADRIELSREGNVPACPHCGRAGLSKRENERGEHWYCRECGERASEAEWRPPKSTSAPSSGSLASRLLAADPDDVGGQA</sequence>
<reference evidence="2 3" key="1">
    <citation type="journal article" date="2019" name="Int. J. Syst. Evol. Microbiol.">
        <title>The Global Catalogue of Microorganisms (GCM) 10K type strain sequencing project: providing services to taxonomists for standard genome sequencing and annotation.</title>
        <authorList>
            <consortium name="The Broad Institute Genomics Platform"/>
            <consortium name="The Broad Institute Genome Sequencing Center for Infectious Disease"/>
            <person name="Wu L."/>
            <person name="Ma J."/>
        </authorList>
    </citation>
    <scope>NUCLEOTIDE SEQUENCE [LARGE SCALE GENOMIC DNA]</scope>
    <source>
        <strain evidence="2 3">JCM 19585</strain>
    </source>
</reference>